<evidence type="ECO:0000259" key="2">
    <source>
        <dbReference type="PROSITE" id="PS50222"/>
    </source>
</evidence>
<keyword evidence="4" id="KW-1185">Reference proteome</keyword>
<dbReference type="GO" id="GO:0005509">
    <property type="term" value="F:calcium ion binding"/>
    <property type="evidence" value="ECO:0007669"/>
    <property type="project" value="InterPro"/>
</dbReference>
<feature type="domain" description="EF-hand" evidence="2">
    <location>
        <begin position="86"/>
        <end position="108"/>
    </location>
</feature>
<evidence type="ECO:0000256" key="1">
    <source>
        <dbReference type="SAM" id="SignalP"/>
    </source>
</evidence>
<dbReference type="Proteomes" id="UP001209878">
    <property type="component" value="Unassembled WGS sequence"/>
</dbReference>
<evidence type="ECO:0000313" key="4">
    <source>
        <dbReference type="Proteomes" id="UP001209878"/>
    </source>
</evidence>
<sequence>MSPLSGFVLVVLLVAASCLSVQDSRRRTIRGFRVGAADRFSHGFGKRAEPLEDALAQRLGYPRISVGELARVLSRDVRIGYDFIKKYIDKNGDGYISDDELTPATTLY</sequence>
<dbReference type="EMBL" id="JAODUO010000697">
    <property type="protein sequence ID" value="KAK2175917.1"/>
    <property type="molecule type" value="Genomic_DNA"/>
</dbReference>
<dbReference type="AlphaFoldDB" id="A0AAD9KR15"/>
<gene>
    <name evidence="3" type="ORF">NP493_698g01020</name>
</gene>
<dbReference type="PROSITE" id="PS00018">
    <property type="entry name" value="EF_HAND_1"/>
    <property type="match status" value="1"/>
</dbReference>
<protein>
    <recommendedName>
        <fullName evidence="2">EF-hand domain-containing protein</fullName>
    </recommendedName>
</protein>
<dbReference type="PROSITE" id="PS50222">
    <property type="entry name" value="EF_HAND_2"/>
    <property type="match status" value="1"/>
</dbReference>
<proteinExistence type="predicted"/>
<evidence type="ECO:0000313" key="3">
    <source>
        <dbReference type="EMBL" id="KAK2175917.1"/>
    </source>
</evidence>
<keyword evidence="1" id="KW-0732">Signal</keyword>
<dbReference type="InterPro" id="IPR002048">
    <property type="entry name" value="EF_hand_dom"/>
</dbReference>
<reference evidence="3" key="1">
    <citation type="journal article" date="2023" name="Mol. Biol. Evol.">
        <title>Third-Generation Sequencing Reveals the Adaptive Role of the Epigenome in Three Deep-Sea Polychaetes.</title>
        <authorList>
            <person name="Perez M."/>
            <person name="Aroh O."/>
            <person name="Sun Y."/>
            <person name="Lan Y."/>
            <person name="Juniper S.K."/>
            <person name="Young C.R."/>
            <person name="Angers B."/>
            <person name="Qian P.Y."/>
        </authorList>
    </citation>
    <scope>NUCLEOTIDE SEQUENCE</scope>
    <source>
        <strain evidence="3">R07B-5</strain>
    </source>
</reference>
<organism evidence="3 4">
    <name type="scientific">Ridgeia piscesae</name>
    <name type="common">Tubeworm</name>
    <dbReference type="NCBI Taxonomy" id="27915"/>
    <lineage>
        <taxon>Eukaryota</taxon>
        <taxon>Metazoa</taxon>
        <taxon>Spiralia</taxon>
        <taxon>Lophotrochozoa</taxon>
        <taxon>Annelida</taxon>
        <taxon>Polychaeta</taxon>
        <taxon>Sedentaria</taxon>
        <taxon>Canalipalpata</taxon>
        <taxon>Sabellida</taxon>
        <taxon>Siboglinidae</taxon>
        <taxon>Ridgeia</taxon>
    </lineage>
</organism>
<dbReference type="InterPro" id="IPR018247">
    <property type="entry name" value="EF_Hand_1_Ca_BS"/>
</dbReference>
<feature type="chain" id="PRO_5042150276" description="EF-hand domain-containing protein" evidence="1">
    <location>
        <begin position="19"/>
        <end position="108"/>
    </location>
</feature>
<accession>A0AAD9KR15</accession>
<name>A0AAD9KR15_RIDPI</name>
<feature type="signal peptide" evidence="1">
    <location>
        <begin position="1"/>
        <end position="18"/>
    </location>
</feature>
<comment type="caution">
    <text evidence="3">The sequence shown here is derived from an EMBL/GenBank/DDBJ whole genome shotgun (WGS) entry which is preliminary data.</text>
</comment>